<accession>A0ABX6KRY6</accession>
<protein>
    <submittedName>
        <fullName evidence="2">Sulfatase-like hydrolase/transferase</fullName>
    </submittedName>
</protein>
<dbReference type="InterPro" id="IPR006124">
    <property type="entry name" value="Metalloenzyme"/>
</dbReference>
<dbReference type="EMBL" id="CP050995">
    <property type="protein sequence ID" value="QIY91330.1"/>
    <property type="molecule type" value="Genomic_DNA"/>
</dbReference>
<gene>
    <name evidence="2" type="ORF">FOB44_12065</name>
</gene>
<evidence type="ECO:0000259" key="1">
    <source>
        <dbReference type="Pfam" id="PF01676"/>
    </source>
</evidence>
<evidence type="ECO:0000313" key="2">
    <source>
        <dbReference type="EMBL" id="QIY91330.1"/>
    </source>
</evidence>
<dbReference type="Proteomes" id="UP000501570">
    <property type="component" value="Chromosome"/>
</dbReference>
<dbReference type="PROSITE" id="PS51257">
    <property type="entry name" value="PROKAR_LIPOPROTEIN"/>
    <property type="match status" value="1"/>
</dbReference>
<sequence length="314" mass="35234">MKKIFMYLILSVAVFSCSNDKDETIKIEEKYQTKNVILLVVDGPRISETWEAQGKENIPNRVALLNQGVFISNFKNNGTTNTNPGHSAMCSGVYENIKNDGTELPGFPSVMQQWLKFTGADKTKAWVIASKDKLEVLNDCKLADWKGKFQPSTDCGVSGNGSDYRDDVITMTNTKKVMKEYSPNIIVINLKDVDSYGHANNWNEYIKAIKTTDASIKEIWDYIQSLPAYKDKTTLIVSNDHGRHLDAKGGFKSHGDSCEGCRHIEFFAIGPDFKKNTIITTGNYEQIDITSTIAELLRFPLQYGKGKVIKDAFK</sequence>
<keyword evidence="3" id="KW-1185">Reference proteome</keyword>
<reference evidence="2 3" key="1">
    <citation type="submission" date="2019-09" db="EMBL/GenBank/DDBJ databases">
        <title>FDA dAtabase for Regulatory Grade micrObial Sequences (FDA-ARGOS): Supporting development and validation of Infectious Disease Dx tests.</title>
        <authorList>
            <person name="Sciortino C."/>
            <person name="Tallon L."/>
            <person name="Sadzewicz L."/>
            <person name="Vavikolanu K."/>
            <person name="Mehta A."/>
            <person name="Aluvathingal J."/>
            <person name="Nadendla S."/>
            <person name="Nandy P."/>
            <person name="Geyer C."/>
            <person name="Yan Y."/>
            <person name="Sichtig H."/>
        </authorList>
    </citation>
    <scope>NUCLEOTIDE SEQUENCE [LARGE SCALE GENOMIC DNA]</scope>
    <source>
        <strain evidence="2 3">FDAARGOS_636</strain>
    </source>
</reference>
<dbReference type="Gene3D" id="3.40.720.10">
    <property type="entry name" value="Alkaline Phosphatase, subunit A"/>
    <property type="match status" value="2"/>
</dbReference>
<dbReference type="Pfam" id="PF01676">
    <property type="entry name" value="Metalloenzyme"/>
    <property type="match status" value="1"/>
</dbReference>
<proteinExistence type="predicted"/>
<organism evidence="2 3">
    <name type="scientific">Chryseobacterium gallinarum</name>
    <dbReference type="NCBI Taxonomy" id="1324352"/>
    <lineage>
        <taxon>Bacteria</taxon>
        <taxon>Pseudomonadati</taxon>
        <taxon>Bacteroidota</taxon>
        <taxon>Flavobacteriia</taxon>
        <taxon>Flavobacteriales</taxon>
        <taxon>Weeksellaceae</taxon>
        <taxon>Chryseobacterium group</taxon>
        <taxon>Chryseobacterium</taxon>
    </lineage>
</organism>
<evidence type="ECO:0000313" key="3">
    <source>
        <dbReference type="Proteomes" id="UP000501570"/>
    </source>
</evidence>
<dbReference type="InterPro" id="IPR017850">
    <property type="entry name" value="Alkaline_phosphatase_core_sf"/>
</dbReference>
<feature type="domain" description="Metalloenzyme" evidence="1">
    <location>
        <begin position="75"/>
        <end position="275"/>
    </location>
</feature>
<dbReference type="SUPFAM" id="SSF53649">
    <property type="entry name" value="Alkaline phosphatase-like"/>
    <property type="match status" value="1"/>
</dbReference>
<name>A0ABX6KRY6_CHRGL</name>
<dbReference type="RefSeq" id="WP_168238650.1">
    <property type="nucleotide sequence ID" value="NZ_CP050995.1"/>
</dbReference>